<organism evidence="2 3">
    <name type="scientific">Pelagihabitans pacificus</name>
    <dbReference type="NCBI Taxonomy" id="2696054"/>
    <lineage>
        <taxon>Bacteria</taxon>
        <taxon>Pseudomonadati</taxon>
        <taxon>Bacteroidota</taxon>
        <taxon>Flavobacteriia</taxon>
        <taxon>Flavobacteriales</taxon>
        <taxon>Flavobacteriaceae</taxon>
        <taxon>Pelagihabitans</taxon>
    </lineage>
</organism>
<dbReference type="Proteomes" id="UP000707206">
    <property type="component" value="Unassembled WGS sequence"/>
</dbReference>
<dbReference type="SUPFAM" id="SSF51703">
    <property type="entry name" value="Cobalamin (vitamin B12)-dependent enzymes"/>
    <property type="match status" value="1"/>
</dbReference>
<dbReference type="Gene3D" id="3.20.20.240">
    <property type="entry name" value="Methylmalonyl-CoA mutase"/>
    <property type="match status" value="1"/>
</dbReference>
<name>A0A967E882_9FLAO</name>
<evidence type="ECO:0000259" key="1">
    <source>
        <dbReference type="Pfam" id="PF01642"/>
    </source>
</evidence>
<reference evidence="2" key="1">
    <citation type="submission" date="2019-07" db="EMBL/GenBank/DDBJ databases">
        <authorList>
            <person name="De-Chao Zhang Q."/>
        </authorList>
    </citation>
    <scope>NUCLEOTIDE SEQUENCE</scope>
    <source>
        <strain evidence="2">TP-CH-4</strain>
    </source>
</reference>
<sequence length="460" mass="52185">MKESTFFKDFDAISAKAWKQKIQYDLKGADYNERLVWESLEGIKVKPFYNHEDQKNGAVDLDTTPRHWSIGETIFVADVDKSNQKALEALRQGAESLVFTIPNETVDPKQLLKGLDLGNVPLHFEFQFLKPSYVQDLLGLVRDSAPEIHLHIDPIGHLAREGNWFIGMEEDFARCKKISDLAPSPYSGSIFSVDASLYQNAGANRVQELAYALCHAHEYLNQNTLSGINNITFKIAIGGNYFFEIAKLQALRLLWKTLAKEYDSDQDCHIMAIPSLRNKTVYAYNSNMLRTTTECLSAILGGADTVCNLAYDGLYHKGNDFGNRIARNQLLLLKHESFLDGSFNPTEGAYYIESLTQQLAQKALELLKQLEASGGFLHQLKSHSIQRKIKESADKEQSRFDQENEILVGTNRYVNPAERMKGELQLYPFVNTKPRKTLIEPIIPKRLAEAMEKERLEKEG</sequence>
<reference evidence="2" key="2">
    <citation type="submission" date="2020-03" db="EMBL/GenBank/DDBJ databases">
        <title>Flavobacteriaceae bacterium strain TP-CH-4, a member of the family Flavobacteriaceae isolated from a deep-sea seamount.</title>
        <authorList>
            <person name="Zhang D.-C."/>
        </authorList>
    </citation>
    <scope>NUCLEOTIDE SEQUENCE</scope>
    <source>
        <strain evidence="2">TP-CH-4</strain>
    </source>
</reference>
<dbReference type="Pfam" id="PF01642">
    <property type="entry name" value="MM_CoA_mutase"/>
    <property type="match status" value="1"/>
</dbReference>
<dbReference type="InterPro" id="IPR016176">
    <property type="entry name" value="Cbl-dep_enz_cat"/>
</dbReference>
<dbReference type="EMBL" id="VIKU02000008">
    <property type="protein sequence ID" value="NHF61395.1"/>
    <property type="molecule type" value="Genomic_DNA"/>
</dbReference>
<gene>
    <name evidence="2" type="ORF">FK220_018725</name>
</gene>
<dbReference type="GO" id="GO:0031419">
    <property type="term" value="F:cobalamin binding"/>
    <property type="evidence" value="ECO:0007669"/>
    <property type="project" value="InterPro"/>
</dbReference>
<dbReference type="AlphaFoldDB" id="A0A967E882"/>
<evidence type="ECO:0000313" key="3">
    <source>
        <dbReference type="Proteomes" id="UP000707206"/>
    </source>
</evidence>
<evidence type="ECO:0000313" key="2">
    <source>
        <dbReference type="EMBL" id="NHF61395.1"/>
    </source>
</evidence>
<dbReference type="InterPro" id="IPR006099">
    <property type="entry name" value="MeMalonylCoA_mutase_a/b_cat"/>
</dbReference>
<dbReference type="CDD" id="cd03677">
    <property type="entry name" value="MM_CoA_mutase_beta"/>
    <property type="match status" value="1"/>
</dbReference>
<accession>A0A967E882</accession>
<feature type="domain" description="Methylmalonyl-CoA mutase alpha/beta chain catalytic" evidence="1">
    <location>
        <begin position="190"/>
        <end position="421"/>
    </location>
</feature>
<protein>
    <submittedName>
        <fullName evidence="2">Methylmalonyl-CoA mutase</fullName>
    </submittedName>
</protein>
<dbReference type="PANTHER" id="PTHR48101">
    <property type="entry name" value="METHYLMALONYL-COA MUTASE, MITOCHONDRIAL-RELATED"/>
    <property type="match status" value="1"/>
</dbReference>
<dbReference type="PANTHER" id="PTHR48101:SF1">
    <property type="entry name" value="METHYLMALONYL-COA MUTASE, LARGE SUBUNIT"/>
    <property type="match status" value="1"/>
</dbReference>
<dbReference type="GO" id="GO:0016866">
    <property type="term" value="F:intramolecular transferase activity"/>
    <property type="evidence" value="ECO:0007669"/>
    <property type="project" value="InterPro"/>
</dbReference>
<dbReference type="RefSeq" id="WP_152575897.1">
    <property type="nucleotide sequence ID" value="NZ_VIKU02000008.1"/>
</dbReference>
<proteinExistence type="predicted"/>
<keyword evidence="3" id="KW-1185">Reference proteome</keyword>
<comment type="caution">
    <text evidence="2">The sequence shown here is derived from an EMBL/GenBank/DDBJ whole genome shotgun (WGS) entry which is preliminary data.</text>
</comment>